<dbReference type="PANTHER" id="PTHR12460:SF38">
    <property type="entry name" value="KINETOPLAST-ASSOCIATED PROTEIN-LIKE PROTEIN"/>
    <property type="match status" value="1"/>
</dbReference>
<dbReference type="PANTHER" id="PTHR12460">
    <property type="entry name" value="CYCLIN-DEPENDENT KINASE INHIBITOR-RELATED PROTEIN"/>
    <property type="match status" value="1"/>
</dbReference>
<sequence>MQVPRDGLVAKLQKLSSSQQSIESVSSFCVFYHKDARGVVAIWEEEFLKAPPDRKLALLYLANHILQEGRRKGTAFQEEFFRALPKALRNLSQAGDDKARRAVARLVGIWEERRVFGSRHIKSFQGLLGGGGGGSGGGGGGGGAGAGGGGGGGYQPSRKGSAGAGGPGRGGGGGGGGPVEGAAADAVAKLGAASKLATVSADRRRAFEAAWSPDLPISGDHAALSASRAALDALGAALQGELDARRAAVDALHAAVREQEEALAAVAAQLGAAGAQGQQVGARLAALSAGIVAGLQATGILAAAGAPAAAPAPAAPAAAVAEAPPLPPREGSPLAPALEEEEEEEYAALEGLEREAGLANGAAAAAAAGAAAGAGASPPGASGLLADALSRLPEGDRDRLGFDLQALMSAGVLGAAQPGAGGGFDGGFGGGDGLEEEEYDPDNPF</sequence>
<evidence type="ECO:0000256" key="1">
    <source>
        <dbReference type="SAM" id="MobiDB-lite"/>
    </source>
</evidence>
<evidence type="ECO:0000313" key="4">
    <source>
        <dbReference type="Proteomes" id="UP000247498"/>
    </source>
</evidence>
<dbReference type="OrthoDB" id="10069473at2759"/>
<dbReference type="SMART" id="SM00582">
    <property type="entry name" value="RPR"/>
    <property type="match status" value="1"/>
</dbReference>
<dbReference type="InterPro" id="IPR008942">
    <property type="entry name" value="ENTH_VHS"/>
</dbReference>
<evidence type="ECO:0000313" key="3">
    <source>
        <dbReference type="EMBL" id="GBF95787.1"/>
    </source>
</evidence>
<evidence type="ECO:0000259" key="2">
    <source>
        <dbReference type="PROSITE" id="PS51391"/>
    </source>
</evidence>
<name>A0A2V0PF22_9CHLO</name>
<dbReference type="PROSITE" id="PS51391">
    <property type="entry name" value="CID"/>
    <property type="match status" value="1"/>
</dbReference>
<dbReference type="CDD" id="cd16981">
    <property type="entry name" value="CID_RPRD_like"/>
    <property type="match status" value="1"/>
</dbReference>
<feature type="region of interest" description="Disordered" evidence="1">
    <location>
        <begin position="415"/>
        <end position="445"/>
    </location>
</feature>
<dbReference type="InterPro" id="IPR006569">
    <property type="entry name" value="CID_dom"/>
</dbReference>
<dbReference type="STRING" id="307507.A0A2V0PF22"/>
<proteinExistence type="predicted"/>
<dbReference type="InParanoid" id="A0A2V0PF22"/>
<feature type="compositionally biased region" description="Gly residues" evidence="1">
    <location>
        <begin position="135"/>
        <end position="154"/>
    </location>
</feature>
<dbReference type="AlphaFoldDB" id="A0A2V0PF22"/>
<organism evidence="3 4">
    <name type="scientific">Raphidocelis subcapitata</name>
    <dbReference type="NCBI Taxonomy" id="307507"/>
    <lineage>
        <taxon>Eukaryota</taxon>
        <taxon>Viridiplantae</taxon>
        <taxon>Chlorophyta</taxon>
        <taxon>core chlorophytes</taxon>
        <taxon>Chlorophyceae</taxon>
        <taxon>CS clade</taxon>
        <taxon>Sphaeropleales</taxon>
        <taxon>Selenastraceae</taxon>
        <taxon>Raphidocelis</taxon>
    </lineage>
</organism>
<feature type="compositionally biased region" description="Gly residues" evidence="1">
    <location>
        <begin position="419"/>
        <end position="432"/>
    </location>
</feature>
<reference evidence="3 4" key="1">
    <citation type="journal article" date="2018" name="Sci. Rep.">
        <title>Raphidocelis subcapitata (=Pseudokirchneriella subcapitata) provides an insight into genome evolution and environmental adaptations in the Sphaeropleales.</title>
        <authorList>
            <person name="Suzuki S."/>
            <person name="Yamaguchi H."/>
            <person name="Nakajima N."/>
            <person name="Kawachi M."/>
        </authorList>
    </citation>
    <scope>NUCLEOTIDE SEQUENCE [LARGE SCALE GENOMIC DNA]</scope>
    <source>
        <strain evidence="3 4">NIES-35</strain>
    </source>
</reference>
<dbReference type="Gene3D" id="1.25.40.90">
    <property type="match status" value="1"/>
</dbReference>
<gene>
    <name evidence="3" type="ORF">Rsub_08223</name>
</gene>
<feature type="compositionally biased region" description="Gly residues" evidence="1">
    <location>
        <begin position="162"/>
        <end position="177"/>
    </location>
</feature>
<protein>
    <recommendedName>
        <fullName evidence="2">CID domain-containing protein</fullName>
    </recommendedName>
</protein>
<feature type="compositionally biased region" description="Acidic residues" evidence="1">
    <location>
        <begin position="433"/>
        <end position="445"/>
    </location>
</feature>
<accession>A0A2V0PF22</accession>
<feature type="region of interest" description="Disordered" evidence="1">
    <location>
        <begin position="320"/>
        <end position="344"/>
    </location>
</feature>
<feature type="region of interest" description="Disordered" evidence="1">
    <location>
        <begin position="135"/>
        <end position="177"/>
    </location>
</feature>
<dbReference type="Pfam" id="PF04818">
    <property type="entry name" value="CID"/>
    <property type="match status" value="1"/>
</dbReference>
<feature type="domain" description="CID" evidence="2">
    <location>
        <begin position="1"/>
        <end position="132"/>
    </location>
</feature>
<comment type="caution">
    <text evidence="3">The sequence shown here is derived from an EMBL/GenBank/DDBJ whole genome shotgun (WGS) entry which is preliminary data.</text>
</comment>
<keyword evidence="4" id="KW-1185">Reference proteome</keyword>
<dbReference type="SUPFAM" id="SSF48464">
    <property type="entry name" value="ENTH/VHS domain"/>
    <property type="match status" value="1"/>
</dbReference>
<dbReference type="Proteomes" id="UP000247498">
    <property type="component" value="Unassembled WGS sequence"/>
</dbReference>
<dbReference type="EMBL" id="BDRX01000070">
    <property type="protein sequence ID" value="GBF95787.1"/>
    <property type="molecule type" value="Genomic_DNA"/>
</dbReference>